<feature type="transmembrane region" description="Helical" evidence="1">
    <location>
        <begin position="269"/>
        <end position="289"/>
    </location>
</feature>
<feature type="transmembrane region" description="Helical" evidence="1">
    <location>
        <begin position="157"/>
        <end position="183"/>
    </location>
</feature>
<accession>A0AA36M7W1</accession>
<feature type="transmembrane region" description="Helical" evidence="1">
    <location>
        <begin position="90"/>
        <end position="109"/>
    </location>
</feature>
<name>A0AA36M7W1_CYLNA</name>
<evidence type="ECO:0000313" key="2">
    <source>
        <dbReference type="EMBL" id="CAJ0601038.1"/>
    </source>
</evidence>
<keyword evidence="1" id="KW-0812">Transmembrane</keyword>
<dbReference type="AlphaFoldDB" id="A0AA36M7W1"/>
<gene>
    <name evidence="2" type="ORF">CYNAS_LOCUS13021</name>
</gene>
<dbReference type="EMBL" id="CATQJL010000305">
    <property type="protein sequence ID" value="CAJ0601038.1"/>
    <property type="molecule type" value="Genomic_DNA"/>
</dbReference>
<sequence length="343" mass="39584">MDKPVDPNRTVYGVVICVSAAACILLLYMALFGRRMPRTAIRWHVINCSWWSLIHLASYGSYAEKAPWPEYIKLPGWSENARGVELFSRSIFPCGIFFVYIEMMILVCVPRLIHNWVFNLIFFILVVPVLNFIVLFCFFAKWMAVEWFYRPIDFLNIFTYFLFCIMTLIYFIFCLFGTCLCCHTVTSRRKQNRSVYTFVDMWLLFIYGLIPNIMYGPSFGFTSVEFVFKFFSDWFEQISGGGEGEGEGGLGGIIDMSMIFHIMTGILNALPWLVLLFPLVQVILAIICIKSFRQQFFFLFTCGRVYSGSPAKTPNSEKERALEGSTQSLPGSIETVMIIDEKR</sequence>
<dbReference type="Proteomes" id="UP001176961">
    <property type="component" value="Unassembled WGS sequence"/>
</dbReference>
<keyword evidence="1" id="KW-0472">Membrane</keyword>
<proteinExistence type="predicted"/>
<comment type="caution">
    <text evidence="2">The sequence shown here is derived from an EMBL/GenBank/DDBJ whole genome shotgun (WGS) entry which is preliminary data.</text>
</comment>
<keyword evidence="3" id="KW-1185">Reference proteome</keyword>
<organism evidence="2 3">
    <name type="scientific">Cylicocyclus nassatus</name>
    <name type="common">Nematode worm</name>
    <dbReference type="NCBI Taxonomy" id="53992"/>
    <lineage>
        <taxon>Eukaryota</taxon>
        <taxon>Metazoa</taxon>
        <taxon>Ecdysozoa</taxon>
        <taxon>Nematoda</taxon>
        <taxon>Chromadorea</taxon>
        <taxon>Rhabditida</taxon>
        <taxon>Rhabditina</taxon>
        <taxon>Rhabditomorpha</taxon>
        <taxon>Strongyloidea</taxon>
        <taxon>Strongylidae</taxon>
        <taxon>Cylicocyclus</taxon>
    </lineage>
</organism>
<evidence type="ECO:0000256" key="1">
    <source>
        <dbReference type="SAM" id="Phobius"/>
    </source>
</evidence>
<reference evidence="2" key="1">
    <citation type="submission" date="2023-07" db="EMBL/GenBank/DDBJ databases">
        <authorList>
            <consortium name="CYATHOMIX"/>
        </authorList>
    </citation>
    <scope>NUCLEOTIDE SEQUENCE</scope>
    <source>
        <strain evidence="2">N/A</strain>
    </source>
</reference>
<dbReference type="PROSITE" id="PS51257">
    <property type="entry name" value="PROKAR_LIPOPROTEIN"/>
    <property type="match status" value="1"/>
</dbReference>
<evidence type="ECO:0008006" key="4">
    <source>
        <dbReference type="Google" id="ProtNLM"/>
    </source>
</evidence>
<feature type="transmembrane region" description="Helical" evidence="1">
    <location>
        <begin position="116"/>
        <end position="145"/>
    </location>
</feature>
<feature type="transmembrane region" description="Helical" evidence="1">
    <location>
        <begin position="43"/>
        <end position="62"/>
    </location>
</feature>
<evidence type="ECO:0000313" key="3">
    <source>
        <dbReference type="Proteomes" id="UP001176961"/>
    </source>
</evidence>
<feature type="transmembrane region" description="Helical" evidence="1">
    <location>
        <begin position="195"/>
        <end position="215"/>
    </location>
</feature>
<protein>
    <recommendedName>
        <fullName evidence="4">Transmembrane protein</fullName>
    </recommendedName>
</protein>
<feature type="transmembrane region" description="Helical" evidence="1">
    <location>
        <begin position="12"/>
        <end position="31"/>
    </location>
</feature>
<keyword evidence="1" id="KW-1133">Transmembrane helix</keyword>